<accession>A0A7G5IG59</accession>
<dbReference type="Pfam" id="PF14226">
    <property type="entry name" value="DIOX_N"/>
    <property type="match status" value="1"/>
</dbReference>
<reference evidence="13 14" key="1">
    <citation type="submission" date="2020-07" db="EMBL/GenBank/DDBJ databases">
        <title>Complete genome sequence for Sandaracinobacter sp. M6.</title>
        <authorList>
            <person name="Tang Y."/>
            <person name="Liu Q."/>
            <person name="Guo Z."/>
            <person name="Lei P."/>
            <person name="Huang B."/>
        </authorList>
    </citation>
    <scope>NUCLEOTIDE SEQUENCE [LARGE SCALE GENOMIC DNA]</scope>
    <source>
        <strain evidence="13 14">M6</strain>
    </source>
</reference>
<dbReference type="InterPro" id="IPR027443">
    <property type="entry name" value="IPNS-like_sf"/>
</dbReference>
<dbReference type="InterPro" id="IPR005123">
    <property type="entry name" value="Oxoglu/Fe-dep_dioxygenase_dom"/>
</dbReference>
<comment type="pathway">
    <text evidence="2">Alkene biosynthesis; ethylene biosynthesis via 2-oxoglutarate.</text>
</comment>
<feature type="domain" description="Fe2OG dioxygenase" evidence="12">
    <location>
        <begin position="167"/>
        <end position="271"/>
    </location>
</feature>
<evidence type="ECO:0000256" key="6">
    <source>
        <dbReference type="ARBA" id="ARBA00022666"/>
    </source>
</evidence>
<evidence type="ECO:0000256" key="7">
    <source>
        <dbReference type="ARBA" id="ARBA00031011"/>
    </source>
</evidence>
<evidence type="ECO:0000256" key="11">
    <source>
        <dbReference type="RuleBase" id="RU003682"/>
    </source>
</evidence>
<dbReference type="PRINTS" id="PR00682">
    <property type="entry name" value="IPNSYNTHASE"/>
</dbReference>
<organism evidence="13 14">
    <name type="scientific">Sandaracinobacteroides saxicola</name>
    <dbReference type="NCBI Taxonomy" id="2759707"/>
    <lineage>
        <taxon>Bacteria</taxon>
        <taxon>Pseudomonadati</taxon>
        <taxon>Pseudomonadota</taxon>
        <taxon>Alphaproteobacteria</taxon>
        <taxon>Sphingomonadales</taxon>
        <taxon>Sphingosinicellaceae</taxon>
        <taxon>Sandaracinobacteroides</taxon>
    </lineage>
</organism>
<protein>
    <recommendedName>
        <fullName evidence="5">2-oxoglutarate-dependent ethylene/succinate-forming enzyme</fullName>
        <ecNumber evidence="4">1.13.12.19</ecNumber>
        <ecNumber evidence="3">1.14.20.7</ecNumber>
    </recommendedName>
    <alternativeName>
        <fullName evidence="7">2-oxoglutarate dioxygenase (ethylene-forming)</fullName>
    </alternativeName>
    <alternativeName>
        <fullName evidence="8">2-oxoglutarate/L-arginine monooxygenase/decarboxylase (succinate-forming)</fullName>
    </alternativeName>
</protein>
<dbReference type="PROSITE" id="PS51471">
    <property type="entry name" value="FE2OG_OXY"/>
    <property type="match status" value="1"/>
</dbReference>
<keyword evidence="11" id="KW-0408">Iron</keyword>
<keyword evidence="11" id="KW-0560">Oxidoreductase</keyword>
<dbReference type="EC" id="1.13.12.19" evidence="4"/>
<dbReference type="InterPro" id="IPR050231">
    <property type="entry name" value="Iron_ascorbate_oxido_reductase"/>
</dbReference>
<keyword evidence="14" id="KW-1185">Reference proteome</keyword>
<dbReference type="EMBL" id="CP059851">
    <property type="protein sequence ID" value="QMW22351.1"/>
    <property type="molecule type" value="Genomic_DNA"/>
</dbReference>
<dbReference type="EC" id="1.14.20.7" evidence="3"/>
<keyword evidence="6" id="KW-0266">Ethylene biosynthesis</keyword>
<comment type="similarity">
    <text evidence="11">Belongs to the iron/ascorbate-dependent oxidoreductase family.</text>
</comment>
<evidence type="ECO:0000313" key="13">
    <source>
        <dbReference type="EMBL" id="QMW22351.1"/>
    </source>
</evidence>
<evidence type="ECO:0000313" key="14">
    <source>
        <dbReference type="Proteomes" id="UP000515292"/>
    </source>
</evidence>
<keyword evidence="11" id="KW-0479">Metal-binding</keyword>
<comment type="cofactor">
    <cofactor evidence="1">
        <name>Fe(2+)</name>
        <dbReference type="ChEBI" id="CHEBI:29033"/>
    </cofactor>
</comment>
<dbReference type="Gene3D" id="2.60.120.330">
    <property type="entry name" value="B-lactam Antibiotic, Isopenicillin N Synthase, Chain"/>
    <property type="match status" value="1"/>
</dbReference>
<sequence length="303" mass="32778">MTRFADIAPIPLTQVEEDLAAAAAAFGDSFRRTGFAVVSGHGVPDAVVADALAAMRAFFALPEDVKRGALVPGQGGARGFTPFGVETAKDATHHDLKEFWHVGRELPPGHPFEAFMPPNIWPAMVPEFRGAALALFDALDAAGRRILRAVAVHLGLAPDAFDDPCRDGNSVLRLLHYPPVSEDAGPIRAGAHEDINVITLLLGADEAGLQLLSNGEWLDVEAPPGTLVCNIGDMLQRFTGGLLPSTTHRVVNPAPARRHLPRYSTPFFLHYRPDYLIQPMHGDAAPITANDYLMQRLREIKLL</sequence>
<evidence type="ECO:0000256" key="4">
    <source>
        <dbReference type="ARBA" id="ARBA00012531"/>
    </source>
</evidence>
<comment type="catalytic activity">
    <reaction evidence="9">
        <text>2-oxoglutarate + O2 + 2 H(+) = ethene + 3 CO2 + H2O</text>
        <dbReference type="Rhea" id="RHEA:31523"/>
        <dbReference type="ChEBI" id="CHEBI:15377"/>
        <dbReference type="ChEBI" id="CHEBI:15378"/>
        <dbReference type="ChEBI" id="CHEBI:15379"/>
        <dbReference type="ChEBI" id="CHEBI:16526"/>
        <dbReference type="ChEBI" id="CHEBI:16810"/>
        <dbReference type="ChEBI" id="CHEBI:18153"/>
        <dbReference type="EC" id="1.13.12.19"/>
    </reaction>
</comment>
<evidence type="ECO:0000256" key="3">
    <source>
        <dbReference type="ARBA" id="ARBA00012293"/>
    </source>
</evidence>
<gene>
    <name evidence="13" type="ORF">H3309_13490</name>
</gene>
<dbReference type="InterPro" id="IPR026992">
    <property type="entry name" value="DIOX_N"/>
</dbReference>
<evidence type="ECO:0000256" key="1">
    <source>
        <dbReference type="ARBA" id="ARBA00001954"/>
    </source>
</evidence>
<evidence type="ECO:0000259" key="12">
    <source>
        <dbReference type="PROSITE" id="PS51471"/>
    </source>
</evidence>
<dbReference type="Proteomes" id="UP000515292">
    <property type="component" value="Chromosome"/>
</dbReference>
<evidence type="ECO:0000256" key="10">
    <source>
        <dbReference type="ARBA" id="ARBA00049359"/>
    </source>
</evidence>
<evidence type="ECO:0000256" key="2">
    <source>
        <dbReference type="ARBA" id="ARBA00004767"/>
    </source>
</evidence>
<evidence type="ECO:0000256" key="5">
    <source>
        <dbReference type="ARBA" id="ARBA00019045"/>
    </source>
</evidence>
<dbReference type="PANTHER" id="PTHR47990">
    <property type="entry name" value="2-OXOGLUTARATE (2OG) AND FE(II)-DEPENDENT OXYGENASE SUPERFAMILY PROTEIN-RELATED"/>
    <property type="match status" value="1"/>
</dbReference>
<dbReference type="GO" id="GO:0009693">
    <property type="term" value="P:ethylene biosynthetic process"/>
    <property type="evidence" value="ECO:0007669"/>
    <property type="project" value="UniProtKB-KW"/>
</dbReference>
<proteinExistence type="inferred from homology"/>
<evidence type="ECO:0000256" key="8">
    <source>
        <dbReference type="ARBA" id="ARBA00031282"/>
    </source>
</evidence>
<dbReference type="Pfam" id="PF03171">
    <property type="entry name" value="2OG-FeII_Oxy"/>
    <property type="match status" value="1"/>
</dbReference>
<comment type="catalytic activity">
    <reaction evidence="10">
        <text>L-arginine + 2-oxoglutarate + O2 = guanidine + L-glutamate 5-semialdehyde + succinate + CO2</text>
        <dbReference type="Rhea" id="RHEA:31535"/>
        <dbReference type="ChEBI" id="CHEBI:15379"/>
        <dbReference type="ChEBI" id="CHEBI:16526"/>
        <dbReference type="ChEBI" id="CHEBI:16810"/>
        <dbReference type="ChEBI" id="CHEBI:30031"/>
        <dbReference type="ChEBI" id="CHEBI:30087"/>
        <dbReference type="ChEBI" id="CHEBI:32682"/>
        <dbReference type="ChEBI" id="CHEBI:58066"/>
        <dbReference type="EC" id="1.14.20.7"/>
    </reaction>
</comment>
<dbReference type="GO" id="GO:0046872">
    <property type="term" value="F:metal ion binding"/>
    <property type="evidence" value="ECO:0007669"/>
    <property type="project" value="UniProtKB-KW"/>
</dbReference>
<dbReference type="GO" id="GO:0102276">
    <property type="term" value="F:2-oxoglutarate oxygenase/decarboxylase (ethylene-forming) activity"/>
    <property type="evidence" value="ECO:0007669"/>
    <property type="project" value="UniProtKB-EC"/>
</dbReference>
<dbReference type="InterPro" id="IPR044861">
    <property type="entry name" value="IPNS-like_FE2OG_OXY"/>
</dbReference>
<dbReference type="SUPFAM" id="SSF51197">
    <property type="entry name" value="Clavaminate synthase-like"/>
    <property type="match status" value="1"/>
</dbReference>
<dbReference type="RefSeq" id="WP_182295196.1">
    <property type="nucleotide sequence ID" value="NZ_CP059851.1"/>
</dbReference>
<name>A0A7G5IG59_9SPHN</name>
<dbReference type="AlphaFoldDB" id="A0A7G5IG59"/>
<evidence type="ECO:0000256" key="9">
    <source>
        <dbReference type="ARBA" id="ARBA00047725"/>
    </source>
</evidence>
<dbReference type="KEGG" id="sand:H3309_13490"/>